<dbReference type="PANTHER" id="PTHR37490:SF3">
    <property type="entry name" value="DUF3431 DOMAIN CONTAINING PROTEIN"/>
    <property type="match status" value="1"/>
</dbReference>
<gene>
    <name evidence="1" type="ORF">PRK78_006043</name>
</gene>
<accession>A0AAF0DKN2</accession>
<name>A0AAF0DKN2_9EURO</name>
<organism evidence="1 2">
    <name type="scientific">Emydomyces testavorans</name>
    <dbReference type="NCBI Taxonomy" id="2070801"/>
    <lineage>
        <taxon>Eukaryota</taxon>
        <taxon>Fungi</taxon>
        <taxon>Dikarya</taxon>
        <taxon>Ascomycota</taxon>
        <taxon>Pezizomycotina</taxon>
        <taxon>Eurotiomycetes</taxon>
        <taxon>Eurotiomycetidae</taxon>
        <taxon>Onygenales</taxon>
        <taxon>Nannizziopsiaceae</taxon>
        <taxon>Emydomyces</taxon>
    </lineage>
</organism>
<dbReference type="EMBL" id="CP120630">
    <property type="protein sequence ID" value="WEW60556.1"/>
    <property type="molecule type" value="Genomic_DNA"/>
</dbReference>
<reference evidence="1" key="1">
    <citation type="submission" date="2023-03" db="EMBL/GenBank/DDBJ databases">
        <title>Emydomyces testavorans Genome Sequence.</title>
        <authorList>
            <person name="Hoyer L."/>
        </authorList>
    </citation>
    <scope>NUCLEOTIDE SEQUENCE</scope>
    <source>
        <strain evidence="1">16-2883</strain>
    </source>
</reference>
<dbReference type="Proteomes" id="UP001219355">
    <property type="component" value="Chromosome 4"/>
</dbReference>
<dbReference type="InterPro" id="IPR021838">
    <property type="entry name" value="DUF3431"/>
</dbReference>
<dbReference type="Pfam" id="PF11913">
    <property type="entry name" value="DUF3431"/>
    <property type="match status" value="1"/>
</dbReference>
<evidence type="ECO:0000313" key="2">
    <source>
        <dbReference type="Proteomes" id="UP001219355"/>
    </source>
</evidence>
<dbReference type="AlphaFoldDB" id="A0AAF0DKN2"/>
<protein>
    <submittedName>
        <fullName evidence="1">Uncharacterized protein</fullName>
    </submittedName>
</protein>
<evidence type="ECO:0000313" key="1">
    <source>
        <dbReference type="EMBL" id="WEW60556.1"/>
    </source>
</evidence>
<proteinExistence type="predicted"/>
<sequence length="322" mass="35916">MFGRIRIHAYRLLMLLTVSALLLIAYSTSQFRHSGSIKTAKIIKPSLQRVSQVSTSIAATSVAVPPSAQPSHSVHPPSDNYTRTLVVAKLKAEDTSWVDRLAENDPGLATAVYVVDDPEADPFVIKNKGHELMPYLTYIIDNYANLRNITIFMHAHNETWHNEVVLHNSSAIMVRRLRSEHVLREGYMNLRCQHDPGCPDHIHPQVENGGDDILAIPEAAVFGTAWKQLFPETPVPDVVAQPCCSQFAVSAERIRTIPLPRYVFWRDWVLRTPLPDWLTGRGNTSFALTNLFATVKDTGYALTRIKECINDFGISGSAAYGS</sequence>
<dbReference type="PANTHER" id="PTHR37490">
    <property type="entry name" value="EXPRESSED PROTEIN"/>
    <property type="match status" value="1"/>
</dbReference>
<keyword evidence="2" id="KW-1185">Reference proteome</keyword>